<keyword evidence="3 6" id="KW-0812">Transmembrane</keyword>
<evidence type="ECO:0000313" key="8">
    <source>
        <dbReference type="EMBL" id="KAB1155311.1"/>
    </source>
</evidence>
<accession>A0A7J5ACM2</accession>
<keyword evidence="2" id="KW-1003">Cell membrane</keyword>
<evidence type="ECO:0000256" key="5">
    <source>
        <dbReference type="ARBA" id="ARBA00023136"/>
    </source>
</evidence>
<sequence length="280" mass="30083">MKKEITNYIFIILGSALMAFGVVAFLSPNNVAMGGTGGLSIILNKLFNVSIGLLFAIINIPLLIISTRYLGKYFAIKSTIAIIIISFFIDIFTHFFKIPALSQETLLATLYGGISVGTGIGLIFKGGGSAGGGTIIARIITTKTSLKTGTVILILDSFVVMATAIVFNSIELALWSIISIYVTTKMIDVVLTGRPNGRVVHITSKKDVHQLGKLINDKIGVSGTIFKGDNLSLTQSNFMIVVTVPVNRLNSLKQIVKDYDNTANMIVMDASQVLGTKFIN</sequence>
<dbReference type="Pfam" id="PF10035">
    <property type="entry name" value="DUF2179"/>
    <property type="match status" value="1"/>
</dbReference>
<evidence type="ECO:0000256" key="6">
    <source>
        <dbReference type="SAM" id="Phobius"/>
    </source>
</evidence>
<feature type="transmembrane region" description="Helical" evidence="6">
    <location>
        <begin position="74"/>
        <end position="96"/>
    </location>
</feature>
<proteinExistence type="predicted"/>
<dbReference type="InterPro" id="IPR003740">
    <property type="entry name" value="YitT"/>
</dbReference>
<evidence type="ECO:0000313" key="9">
    <source>
        <dbReference type="Proteomes" id="UP000467305"/>
    </source>
</evidence>
<dbReference type="PANTHER" id="PTHR33545">
    <property type="entry name" value="UPF0750 MEMBRANE PROTEIN YITT-RELATED"/>
    <property type="match status" value="1"/>
</dbReference>
<dbReference type="GO" id="GO:0005886">
    <property type="term" value="C:plasma membrane"/>
    <property type="evidence" value="ECO:0007669"/>
    <property type="project" value="UniProtKB-SubCell"/>
</dbReference>
<dbReference type="InterPro" id="IPR051461">
    <property type="entry name" value="UPF0750_membrane"/>
</dbReference>
<dbReference type="Proteomes" id="UP000467305">
    <property type="component" value="Unassembled WGS sequence"/>
</dbReference>
<protein>
    <submittedName>
        <fullName evidence="8">YitT family protein</fullName>
    </submittedName>
</protein>
<dbReference type="EMBL" id="WAAU01000024">
    <property type="protein sequence ID" value="KAB1155311.1"/>
    <property type="molecule type" value="Genomic_DNA"/>
</dbReference>
<reference evidence="8 9" key="1">
    <citation type="submission" date="2019-09" db="EMBL/GenBank/DDBJ databases">
        <authorList>
            <person name="Cao W.R."/>
        </authorList>
    </citation>
    <scope>NUCLEOTIDE SEQUENCE [LARGE SCALE GENOMIC DNA]</scope>
    <source>
        <strain evidence="9">a4</strain>
    </source>
</reference>
<dbReference type="RefSeq" id="WP_150900420.1">
    <property type="nucleotide sequence ID" value="NZ_WAAU01000024.1"/>
</dbReference>
<organism evidence="8 9">
    <name type="scientific">Tenacibaculum aiptasiae</name>
    <dbReference type="NCBI Taxonomy" id="426481"/>
    <lineage>
        <taxon>Bacteria</taxon>
        <taxon>Pseudomonadati</taxon>
        <taxon>Bacteroidota</taxon>
        <taxon>Flavobacteriia</taxon>
        <taxon>Flavobacteriales</taxon>
        <taxon>Flavobacteriaceae</taxon>
        <taxon>Tenacibaculum</taxon>
    </lineage>
</organism>
<dbReference type="AlphaFoldDB" id="A0A7J5ACM2"/>
<feature type="domain" description="DUF2179" evidence="7">
    <location>
        <begin position="234"/>
        <end position="275"/>
    </location>
</feature>
<name>A0A7J5ACM2_9FLAO</name>
<dbReference type="PIRSF" id="PIRSF006483">
    <property type="entry name" value="Membrane_protein_YitT"/>
    <property type="match status" value="1"/>
</dbReference>
<dbReference type="PANTHER" id="PTHR33545:SF3">
    <property type="entry name" value="UPF0750 MEMBRANE PROTEIN YQFU"/>
    <property type="match status" value="1"/>
</dbReference>
<dbReference type="InterPro" id="IPR015867">
    <property type="entry name" value="N-reg_PII/ATP_PRibTrfase_C"/>
</dbReference>
<feature type="transmembrane region" description="Helical" evidence="6">
    <location>
        <begin position="108"/>
        <end position="127"/>
    </location>
</feature>
<keyword evidence="5 6" id="KW-0472">Membrane</keyword>
<keyword evidence="4 6" id="KW-1133">Transmembrane helix</keyword>
<evidence type="ECO:0000256" key="2">
    <source>
        <dbReference type="ARBA" id="ARBA00022475"/>
    </source>
</evidence>
<feature type="transmembrane region" description="Helical" evidence="6">
    <location>
        <begin position="46"/>
        <end position="65"/>
    </location>
</feature>
<keyword evidence="9" id="KW-1185">Reference proteome</keyword>
<dbReference type="OrthoDB" id="265478at2"/>
<feature type="transmembrane region" description="Helical" evidence="6">
    <location>
        <begin position="148"/>
        <end position="167"/>
    </location>
</feature>
<feature type="transmembrane region" description="Helical" evidence="6">
    <location>
        <begin position="7"/>
        <end position="26"/>
    </location>
</feature>
<evidence type="ECO:0000256" key="4">
    <source>
        <dbReference type="ARBA" id="ARBA00022989"/>
    </source>
</evidence>
<comment type="caution">
    <text evidence="8">The sequence shown here is derived from an EMBL/GenBank/DDBJ whole genome shotgun (WGS) entry which is preliminary data.</text>
</comment>
<evidence type="ECO:0000256" key="3">
    <source>
        <dbReference type="ARBA" id="ARBA00022692"/>
    </source>
</evidence>
<gene>
    <name evidence="8" type="ORF">F7018_12620</name>
</gene>
<dbReference type="InterPro" id="IPR019264">
    <property type="entry name" value="DUF2179"/>
</dbReference>
<dbReference type="Pfam" id="PF02588">
    <property type="entry name" value="YitT_membrane"/>
    <property type="match status" value="1"/>
</dbReference>
<evidence type="ECO:0000259" key="7">
    <source>
        <dbReference type="Pfam" id="PF10035"/>
    </source>
</evidence>
<dbReference type="Gene3D" id="3.30.70.120">
    <property type="match status" value="1"/>
</dbReference>
<comment type="subcellular location">
    <subcellularLocation>
        <location evidence="1">Cell membrane</location>
        <topology evidence="1">Multi-pass membrane protein</topology>
    </subcellularLocation>
</comment>
<evidence type="ECO:0000256" key="1">
    <source>
        <dbReference type="ARBA" id="ARBA00004651"/>
    </source>
</evidence>